<dbReference type="RefSeq" id="WP_210680464.1">
    <property type="nucleotide sequence ID" value="NZ_JAGMWN010000001.1"/>
</dbReference>
<dbReference type="Gene3D" id="2.60.120.1440">
    <property type="match status" value="1"/>
</dbReference>
<dbReference type="PIRSF" id="PIRSF018266">
    <property type="entry name" value="FecR"/>
    <property type="match status" value="1"/>
</dbReference>
<proteinExistence type="predicted"/>
<feature type="compositionally biased region" description="Basic residues" evidence="1">
    <location>
        <begin position="91"/>
        <end position="108"/>
    </location>
</feature>
<gene>
    <name evidence="4" type="ORF">KAJ83_02690</name>
</gene>
<dbReference type="PANTHER" id="PTHR30273">
    <property type="entry name" value="PERIPLASMIC SIGNAL SENSOR AND SIGMA FACTOR ACTIVATOR FECR-RELATED"/>
    <property type="match status" value="1"/>
</dbReference>
<dbReference type="EMBL" id="JAGMWN010000001">
    <property type="protein sequence ID" value="MBP5855900.1"/>
    <property type="molecule type" value="Genomic_DNA"/>
</dbReference>
<evidence type="ECO:0000313" key="5">
    <source>
        <dbReference type="Proteomes" id="UP000672602"/>
    </source>
</evidence>
<protein>
    <submittedName>
        <fullName evidence="4">FecR domain-containing protein</fullName>
    </submittedName>
</protein>
<dbReference type="PANTHER" id="PTHR30273:SF2">
    <property type="entry name" value="PROTEIN FECR"/>
    <property type="match status" value="1"/>
</dbReference>
<feature type="domain" description="FecR protein" evidence="2">
    <location>
        <begin position="141"/>
        <end position="231"/>
    </location>
</feature>
<organism evidence="4 5">
    <name type="scientific">Marivibrio halodurans</name>
    <dbReference type="NCBI Taxonomy" id="2039722"/>
    <lineage>
        <taxon>Bacteria</taxon>
        <taxon>Pseudomonadati</taxon>
        <taxon>Pseudomonadota</taxon>
        <taxon>Alphaproteobacteria</taxon>
        <taxon>Rhodospirillales</taxon>
        <taxon>Rhodospirillaceae</taxon>
        <taxon>Marivibrio</taxon>
    </lineage>
</organism>
<dbReference type="InterPro" id="IPR032623">
    <property type="entry name" value="FecR_N"/>
</dbReference>
<dbReference type="Proteomes" id="UP000672602">
    <property type="component" value="Unassembled WGS sequence"/>
</dbReference>
<sequence length="350" mass="37681">MQNADPENHRPDGTTDDDEVVIAARDWVVRLASKDLTERELQAFKVWHGASEAHRRVFETERRFWQRLGRLVAEPDTAETVPEAEPPSPTRHIRPMRGHGRRPGAAPGRRRKILAGSLVAACLALLVMVGDDGLLGPAPDHATDVGVQRSVRLPDGSMVHLNTDSAIDLTYNDRERAVTLLRGEAQFDVLPDSARPFRVAAEGGMAEAVGTRFIVRLEDGSVRVTVSEGKVLVSSPADGDPPRSQLVEAGQANRYAPGGPPGPVEVADLASVTAWRRGKIRIDGLTLERALTELDRYLPGTILLIAASEDGFDAVSGAFDIDHVPAAVDGLAATHGLSVTRIAGLITILR</sequence>
<evidence type="ECO:0000259" key="2">
    <source>
        <dbReference type="Pfam" id="PF04773"/>
    </source>
</evidence>
<evidence type="ECO:0000313" key="4">
    <source>
        <dbReference type="EMBL" id="MBP5855900.1"/>
    </source>
</evidence>
<dbReference type="GO" id="GO:0016989">
    <property type="term" value="F:sigma factor antagonist activity"/>
    <property type="evidence" value="ECO:0007669"/>
    <property type="project" value="TreeGrafter"/>
</dbReference>
<dbReference type="InterPro" id="IPR012373">
    <property type="entry name" value="Ferrdict_sens_TM"/>
</dbReference>
<feature type="region of interest" description="Disordered" evidence="1">
    <location>
        <begin position="77"/>
        <end position="108"/>
    </location>
</feature>
<name>A0A8J7V135_9PROT</name>
<reference evidence="4" key="1">
    <citation type="submission" date="2021-04" db="EMBL/GenBank/DDBJ databases">
        <authorList>
            <person name="Zhang D.-C."/>
        </authorList>
    </citation>
    <scope>NUCLEOTIDE SEQUENCE</scope>
    <source>
        <strain evidence="4">CGMCC 1.15697</strain>
    </source>
</reference>
<evidence type="ECO:0000256" key="1">
    <source>
        <dbReference type="SAM" id="MobiDB-lite"/>
    </source>
</evidence>
<comment type="caution">
    <text evidence="4">The sequence shown here is derived from an EMBL/GenBank/DDBJ whole genome shotgun (WGS) entry which is preliminary data.</text>
</comment>
<evidence type="ECO:0000259" key="3">
    <source>
        <dbReference type="Pfam" id="PF16220"/>
    </source>
</evidence>
<dbReference type="Pfam" id="PF04773">
    <property type="entry name" value="FecR"/>
    <property type="match status" value="1"/>
</dbReference>
<accession>A0A8J7V135</accession>
<dbReference type="AlphaFoldDB" id="A0A8J7V135"/>
<keyword evidence="5" id="KW-1185">Reference proteome</keyword>
<dbReference type="Pfam" id="PF16220">
    <property type="entry name" value="DUF4880"/>
    <property type="match status" value="1"/>
</dbReference>
<dbReference type="InterPro" id="IPR006860">
    <property type="entry name" value="FecR"/>
</dbReference>
<feature type="domain" description="FecR N-terminal" evidence="3">
    <location>
        <begin position="23"/>
        <end position="59"/>
    </location>
</feature>